<gene>
    <name evidence="1" type="ORF">MLD38_002749</name>
</gene>
<accession>A0ACB9S2B2</accession>
<sequence>MATTTTSSSTPQHLVSNHHQHPYIAAASPAPAADHLNNMLSLRDVVFISPPPPLHHQPSHQQSAGVGLGVSIFPLLPCLPSAATATPTTNTSAAVASLDFQVHPQFQANRLNDDNMASQLWSFSRKDAFSCGHQDDGDQSLSGRGAMPKVCRDCGNRPKKECAHQRCRTCCKSRGYDCPTHEKSTWVPAAKRREKHLQGRSRSIGQIPGQGQPLVAGFSSSFSTGLAKRPRLENASVAATVSSASNIAIPSSFDTISCPQDVNFKRSLPGKVKAPAVFKCIRVTTISDNAAEFVYQATVSVSGHVFKGFLYDQGMEGSKSVIREVSELHFEEVDRGSRDDANDSSPVSPDPTFFTSGCQRLPEGERDK</sequence>
<keyword evidence="2" id="KW-1185">Reference proteome</keyword>
<proteinExistence type="predicted"/>
<evidence type="ECO:0000313" key="2">
    <source>
        <dbReference type="Proteomes" id="UP001057402"/>
    </source>
</evidence>
<protein>
    <submittedName>
        <fullName evidence="1">Uncharacterized protein</fullName>
    </submittedName>
</protein>
<name>A0ACB9S2B2_9MYRT</name>
<evidence type="ECO:0000313" key="1">
    <source>
        <dbReference type="EMBL" id="KAI4384626.1"/>
    </source>
</evidence>
<comment type="caution">
    <text evidence="1">The sequence shown here is derived from an EMBL/GenBank/DDBJ whole genome shotgun (WGS) entry which is preliminary data.</text>
</comment>
<organism evidence="1 2">
    <name type="scientific">Melastoma candidum</name>
    <dbReference type="NCBI Taxonomy" id="119954"/>
    <lineage>
        <taxon>Eukaryota</taxon>
        <taxon>Viridiplantae</taxon>
        <taxon>Streptophyta</taxon>
        <taxon>Embryophyta</taxon>
        <taxon>Tracheophyta</taxon>
        <taxon>Spermatophyta</taxon>
        <taxon>Magnoliopsida</taxon>
        <taxon>eudicotyledons</taxon>
        <taxon>Gunneridae</taxon>
        <taxon>Pentapetalae</taxon>
        <taxon>rosids</taxon>
        <taxon>malvids</taxon>
        <taxon>Myrtales</taxon>
        <taxon>Melastomataceae</taxon>
        <taxon>Melastomatoideae</taxon>
        <taxon>Melastomateae</taxon>
        <taxon>Melastoma</taxon>
    </lineage>
</organism>
<dbReference type="Proteomes" id="UP001057402">
    <property type="component" value="Chromosome 2"/>
</dbReference>
<dbReference type="EMBL" id="CM042881">
    <property type="protein sequence ID" value="KAI4384626.1"/>
    <property type="molecule type" value="Genomic_DNA"/>
</dbReference>
<reference evidence="2" key="1">
    <citation type="journal article" date="2023" name="Front. Plant Sci.">
        <title>Chromosomal-level genome assembly of Melastoma candidum provides insights into trichome evolution.</title>
        <authorList>
            <person name="Zhong Y."/>
            <person name="Wu W."/>
            <person name="Sun C."/>
            <person name="Zou P."/>
            <person name="Liu Y."/>
            <person name="Dai S."/>
            <person name="Zhou R."/>
        </authorList>
    </citation>
    <scope>NUCLEOTIDE SEQUENCE [LARGE SCALE GENOMIC DNA]</scope>
</reference>